<evidence type="ECO:0000313" key="2">
    <source>
        <dbReference type="EMBL" id="KZS88523.1"/>
    </source>
</evidence>
<dbReference type="AlphaFoldDB" id="A0A164PAA6"/>
<reference evidence="2 3" key="1">
    <citation type="journal article" date="2016" name="Mol. Biol. Evol.">
        <title>Comparative Genomics of Early-Diverging Mushroom-Forming Fungi Provides Insights into the Origins of Lignocellulose Decay Capabilities.</title>
        <authorList>
            <person name="Nagy L.G."/>
            <person name="Riley R."/>
            <person name="Tritt A."/>
            <person name="Adam C."/>
            <person name="Daum C."/>
            <person name="Floudas D."/>
            <person name="Sun H."/>
            <person name="Yadav J.S."/>
            <person name="Pangilinan J."/>
            <person name="Larsson K.H."/>
            <person name="Matsuura K."/>
            <person name="Barry K."/>
            <person name="Labutti K."/>
            <person name="Kuo R."/>
            <person name="Ohm R.A."/>
            <person name="Bhattacharya S.S."/>
            <person name="Shirouzu T."/>
            <person name="Yoshinaga Y."/>
            <person name="Martin F.M."/>
            <person name="Grigoriev I.V."/>
            <person name="Hibbett D.S."/>
        </authorList>
    </citation>
    <scope>NUCLEOTIDE SEQUENCE [LARGE SCALE GENOMIC DNA]</scope>
    <source>
        <strain evidence="2 3">HHB9708</strain>
    </source>
</reference>
<gene>
    <name evidence="2" type="ORF">SISNIDRAFT_459758</name>
</gene>
<evidence type="ECO:0000256" key="1">
    <source>
        <dbReference type="SAM" id="MobiDB-lite"/>
    </source>
</evidence>
<feature type="region of interest" description="Disordered" evidence="1">
    <location>
        <begin position="1"/>
        <end position="85"/>
    </location>
</feature>
<evidence type="ECO:0000313" key="3">
    <source>
        <dbReference type="Proteomes" id="UP000076722"/>
    </source>
</evidence>
<dbReference type="EMBL" id="KV419436">
    <property type="protein sequence ID" value="KZS88523.1"/>
    <property type="molecule type" value="Genomic_DNA"/>
</dbReference>
<protein>
    <submittedName>
        <fullName evidence="2">Uncharacterized protein</fullName>
    </submittedName>
</protein>
<keyword evidence="3" id="KW-1185">Reference proteome</keyword>
<proteinExistence type="predicted"/>
<sequence length="257" mass="28286">MSSSSVATRPNENDTPQPDTPNPDPFAHLPLHLQPPNSRTQNTPPQSPQSPLDYHARQPLHSYPLKWPAETGRVSKAPPHVTGQSYRANEHSCDFYPYYAAASEFTRNSSDVQTCGGFQDIPRNTGTSLCQSSDDEDRKILGKGRKRRRETSREKPSISLSKSQCAFDLTTALRSRSAAQKDCDFYAAHKVSCGVKKYESRRSERGDTFLALTAPHYPEIPANPALLSCETSPALEGRSSSPRSKHPTCDVGAQQGS</sequence>
<accession>A0A164PAA6</accession>
<name>A0A164PAA6_9AGAM</name>
<organism evidence="2 3">
    <name type="scientific">Sistotremastrum niveocremeum HHB9708</name>
    <dbReference type="NCBI Taxonomy" id="1314777"/>
    <lineage>
        <taxon>Eukaryota</taxon>
        <taxon>Fungi</taxon>
        <taxon>Dikarya</taxon>
        <taxon>Basidiomycota</taxon>
        <taxon>Agaricomycotina</taxon>
        <taxon>Agaricomycetes</taxon>
        <taxon>Sistotremastrales</taxon>
        <taxon>Sistotremastraceae</taxon>
        <taxon>Sertulicium</taxon>
        <taxon>Sertulicium niveocremeum</taxon>
    </lineage>
</organism>
<dbReference type="Proteomes" id="UP000076722">
    <property type="component" value="Unassembled WGS sequence"/>
</dbReference>
<feature type="region of interest" description="Disordered" evidence="1">
    <location>
        <begin position="231"/>
        <end position="257"/>
    </location>
</feature>